<name>A0A328DV01_9ASTE</name>
<accession>A0A328DV01</accession>
<dbReference type="Proteomes" id="UP000249390">
    <property type="component" value="Unassembled WGS sequence"/>
</dbReference>
<dbReference type="AlphaFoldDB" id="A0A328DV01"/>
<comment type="caution">
    <text evidence="1">The sequence shown here is derived from an EMBL/GenBank/DDBJ whole genome shotgun (WGS) entry which is preliminary data.</text>
</comment>
<gene>
    <name evidence="1" type="ORF">DM860_014414</name>
</gene>
<keyword evidence="2" id="KW-1185">Reference proteome</keyword>
<evidence type="ECO:0000313" key="1">
    <source>
        <dbReference type="EMBL" id="RAL49196.1"/>
    </source>
</evidence>
<protein>
    <submittedName>
        <fullName evidence="1">Uncharacterized protein</fullName>
    </submittedName>
</protein>
<evidence type="ECO:0000313" key="2">
    <source>
        <dbReference type="Proteomes" id="UP000249390"/>
    </source>
</evidence>
<dbReference type="EMBL" id="NQVE01000088">
    <property type="protein sequence ID" value="RAL49196.1"/>
    <property type="molecule type" value="Genomic_DNA"/>
</dbReference>
<organism evidence="1 2">
    <name type="scientific">Cuscuta australis</name>
    <dbReference type="NCBI Taxonomy" id="267555"/>
    <lineage>
        <taxon>Eukaryota</taxon>
        <taxon>Viridiplantae</taxon>
        <taxon>Streptophyta</taxon>
        <taxon>Embryophyta</taxon>
        <taxon>Tracheophyta</taxon>
        <taxon>Spermatophyta</taxon>
        <taxon>Magnoliopsida</taxon>
        <taxon>eudicotyledons</taxon>
        <taxon>Gunneridae</taxon>
        <taxon>Pentapetalae</taxon>
        <taxon>asterids</taxon>
        <taxon>lamiids</taxon>
        <taxon>Solanales</taxon>
        <taxon>Convolvulaceae</taxon>
        <taxon>Cuscuteae</taxon>
        <taxon>Cuscuta</taxon>
        <taxon>Cuscuta subgen. Grammica</taxon>
        <taxon>Cuscuta sect. Cleistogrammica</taxon>
    </lineage>
</organism>
<proteinExistence type="predicted"/>
<sequence length="99" mass="10792">MPVLFLAAIEEATPALSPATVEGVTPTLPPAEAEATQALSLMGLFHPRLSNSSSVLFVIDENFQASAALYVPEILNRVTEHLIGDWRRRNSPTAGQHWR</sequence>
<reference evidence="1 2" key="1">
    <citation type="submission" date="2018-06" db="EMBL/GenBank/DDBJ databases">
        <title>The Genome of Cuscuta australis (Dodder) Provides Insight into the Evolution of Plant Parasitism.</title>
        <authorList>
            <person name="Liu H."/>
        </authorList>
    </citation>
    <scope>NUCLEOTIDE SEQUENCE [LARGE SCALE GENOMIC DNA]</scope>
    <source>
        <strain evidence="2">cv. Yunnan</strain>
        <tissue evidence="1">Vines</tissue>
    </source>
</reference>